<evidence type="ECO:0000256" key="9">
    <source>
        <dbReference type="RuleBase" id="RU366031"/>
    </source>
</evidence>
<evidence type="ECO:0000256" key="5">
    <source>
        <dbReference type="ARBA" id="ARBA00023244"/>
    </source>
</evidence>
<dbReference type="InterPro" id="IPR039793">
    <property type="entry name" value="UROS/Hem4"/>
</dbReference>
<evidence type="ECO:0000256" key="3">
    <source>
        <dbReference type="ARBA" id="ARBA00013109"/>
    </source>
</evidence>
<evidence type="ECO:0000259" key="10">
    <source>
        <dbReference type="Pfam" id="PF02602"/>
    </source>
</evidence>
<comment type="catalytic activity">
    <reaction evidence="8 9">
        <text>hydroxymethylbilane = uroporphyrinogen III + H2O</text>
        <dbReference type="Rhea" id="RHEA:18965"/>
        <dbReference type="ChEBI" id="CHEBI:15377"/>
        <dbReference type="ChEBI" id="CHEBI:57308"/>
        <dbReference type="ChEBI" id="CHEBI:57845"/>
        <dbReference type="EC" id="4.2.1.75"/>
    </reaction>
</comment>
<proteinExistence type="inferred from homology"/>
<comment type="similarity">
    <text evidence="2 9">Belongs to the uroporphyrinogen-III synthase family.</text>
</comment>
<dbReference type="Pfam" id="PF02602">
    <property type="entry name" value="HEM4"/>
    <property type="match status" value="1"/>
</dbReference>
<evidence type="ECO:0000256" key="4">
    <source>
        <dbReference type="ARBA" id="ARBA00023239"/>
    </source>
</evidence>
<dbReference type="PANTHER" id="PTHR38042:SF1">
    <property type="entry name" value="UROPORPHYRINOGEN-III SYNTHASE, CHLOROPLASTIC"/>
    <property type="match status" value="1"/>
</dbReference>
<organism evidence="11 12">
    <name type="scientific">Aeromonas simiae</name>
    <dbReference type="NCBI Taxonomy" id="218936"/>
    <lineage>
        <taxon>Bacteria</taxon>
        <taxon>Pseudomonadati</taxon>
        <taxon>Pseudomonadota</taxon>
        <taxon>Gammaproteobacteria</taxon>
        <taxon>Aeromonadales</taxon>
        <taxon>Aeromonadaceae</taxon>
        <taxon>Aeromonas</taxon>
    </lineage>
</organism>
<evidence type="ECO:0000256" key="2">
    <source>
        <dbReference type="ARBA" id="ARBA00008133"/>
    </source>
</evidence>
<dbReference type="Gene3D" id="3.40.50.10090">
    <property type="match status" value="2"/>
</dbReference>
<dbReference type="GO" id="GO:0006782">
    <property type="term" value="P:protoporphyrinogen IX biosynthetic process"/>
    <property type="evidence" value="ECO:0007669"/>
    <property type="project" value="UniProtKB-UniRule"/>
</dbReference>
<dbReference type="SUPFAM" id="SSF69618">
    <property type="entry name" value="HemD-like"/>
    <property type="match status" value="1"/>
</dbReference>
<keyword evidence="12" id="KW-1185">Reference proteome</keyword>
<accession>A0A5J6WQH8</accession>
<evidence type="ECO:0000256" key="8">
    <source>
        <dbReference type="ARBA" id="ARBA00048617"/>
    </source>
</evidence>
<sequence length="244" mass="26435">MTPLVVRPQPQADALAQRLRTAGHHPIVCPLLALTPGDELPALPEQLSHADLVVVVSRHAVLFAHDFLLHTGLTWPAIEYFAVGEASAMALHDVGLQGAWPEDPRSEGLLALPALQQVAGKRVLILRGNGGRELISRTLRQRGAEVTCLCVYARHYPAQDGEALCHQWHQKGLDSLLVTSGELLDALLAVTPAQHREWLQRLPLIVPSPRVAEQAAGAGFLDITTARGADHNALLAALELRKME</sequence>
<dbReference type="KEGG" id="asim:FE240_00125"/>
<name>A0A5J6WQH8_9GAMM</name>
<dbReference type="AlphaFoldDB" id="A0A5J6WQH8"/>
<feature type="domain" description="Tetrapyrrole biosynthesis uroporphyrinogen III synthase" evidence="10">
    <location>
        <begin position="13"/>
        <end position="235"/>
    </location>
</feature>
<evidence type="ECO:0000313" key="11">
    <source>
        <dbReference type="EMBL" id="QFI53262.1"/>
    </source>
</evidence>
<evidence type="ECO:0000313" key="12">
    <source>
        <dbReference type="Proteomes" id="UP000594034"/>
    </source>
</evidence>
<evidence type="ECO:0000256" key="6">
    <source>
        <dbReference type="ARBA" id="ARBA00037589"/>
    </source>
</evidence>
<comment type="pathway">
    <text evidence="1 9">Porphyrin-containing compound metabolism; protoporphyrin-IX biosynthesis; coproporphyrinogen-III from 5-aminolevulinate: step 3/4.</text>
</comment>
<dbReference type="RefSeq" id="WP_193002895.1">
    <property type="nucleotide sequence ID" value="NZ_CP040449.1"/>
</dbReference>
<dbReference type="Proteomes" id="UP000594034">
    <property type="component" value="Chromosome"/>
</dbReference>
<dbReference type="EC" id="4.2.1.75" evidence="3 9"/>
<dbReference type="GO" id="GO:0006780">
    <property type="term" value="P:uroporphyrinogen III biosynthetic process"/>
    <property type="evidence" value="ECO:0007669"/>
    <property type="project" value="UniProtKB-UniRule"/>
</dbReference>
<dbReference type="PANTHER" id="PTHR38042">
    <property type="entry name" value="UROPORPHYRINOGEN-III SYNTHASE, CHLOROPLASTIC"/>
    <property type="match status" value="1"/>
</dbReference>
<dbReference type="InterPro" id="IPR036108">
    <property type="entry name" value="4pyrrol_syn_uPrphyn_synt_sf"/>
</dbReference>
<gene>
    <name evidence="11" type="ORF">FE240_00125</name>
</gene>
<dbReference type="EMBL" id="CP040449">
    <property type="protein sequence ID" value="QFI53262.1"/>
    <property type="molecule type" value="Genomic_DNA"/>
</dbReference>
<evidence type="ECO:0000256" key="7">
    <source>
        <dbReference type="ARBA" id="ARBA00040167"/>
    </source>
</evidence>
<dbReference type="UniPathway" id="UPA00251">
    <property type="reaction ID" value="UER00320"/>
</dbReference>
<keyword evidence="5 9" id="KW-0627">Porphyrin biosynthesis</keyword>
<evidence type="ECO:0000256" key="1">
    <source>
        <dbReference type="ARBA" id="ARBA00004772"/>
    </source>
</evidence>
<reference evidence="11 12" key="1">
    <citation type="submission" date="2019-05" db="EMBL/GenBank/DDBJ databases">
        <title>OXA-830, a novel chromosomally encoded expanded-spectrum class D beta-lactamase in Aeromonas simiae.</title>
        <authorList>
            <person name="Zhou W."/>
            <person name="Chen Q."/>
        </authorList>
    </citation>
    <scope>NUCLEOTIDE SEQUENCE [LARGE SCALE GENOMIC DNA]</scope>
    <source>
        <strain evidence="11 12">A6</strain>
    </source>
</reference>
<dbReference type="GO" id="GO:0004852">
    <property type="term" value="F:uroporphyrinogen-III synthase activity"/>
    <property type="evidence" value="ECO:0007669"/>
    <property type="project" value="UniProtKB-UniRule"/>
</dbReference>
<keyword evidence="4 9" id="KW-0456">Lyase</keyword>
<dbReference type="InterPro" id="IPR003754">
    <property type="entry name" value="4pyrrol_synth_uPrphyn_synth"/>
</dbReference>
<protein>
    <recommendedName>
        <fullName evidence="7 9">Uroporphyrinogen-III synthase</fullName>
        <ecNumber evidence="3 9">4.2.1.75</ecNumber>
    </recommendedName>
</protein>
<comment type="function">
    <text evidence="6 9">Catalyzes cyclization of the linear tetrapyrrole, hydroxymethylbilane, to the macrocyclic uroporphyrinogen III.</text>
</comment>
<dbReference type="CDD" id="cd06578">
    <property type="entry name" value="HemD"/>
    <property type="match status" value="1"/>
</dbReference>